<feature type="region of interest" description="Disordered" evidence="8">
    <location>
        <begin position="278"/>
        <end position="303"/>
    </location>
</feature>
<dbReference type="Pfam" id="PF03810">
    <property type="entry name" value="IBN_N"/>
    <property type="match status" value="1"/>
</dbReference>
<feature type="domain" description="Importin N-terminal" evidence="9">
    <location>
        <begin position="1"/>
        <end position="82"/>
    </location>
</feature>
<dbReference type="PROSITE" id="PS50166">
    <property type="entry name" value="IMPORTIN_B_NT"/>
    <property type="match status" value="1"/>
</dbReference>
<dbReference type="InterPro" id="IPR058584">
    <property type="entry name" value="IMB1_TNPO1-like_TPR"/>
</dbReference>
<sequence length="765" mass="84927">MLKRLQNLDLPNFLLYLSSELLREGIPEESRALAAITLKNSLDSKDPALKDAHKDLLCIKWLSLDPSIRSEIKHKLLMTLEFDSRQSHSRHPSSKVIAKVIARVACMEIPRNQWLDLVGKLVDNMASSSSSLKQATLEVLQYIFEAKIPKVVKGDQVDVVMGSVISALNNQMLDSQVHLTALKALLNILEFTKFEDHAWRNSVVAVCEVAGRINSGAEIKEAAFECLVAIARTCHTILEPYKEIMMSLTSQALEGDVESLKFQCIKLWITVFQEEIDWEEEGEEEEEEEEEKEKEDDDEEEASSFIGPLLNLEDILEQDEEEDETLQGISMTCLGLAARIMKGGVVPLVMHFVQENLNGPHKIAALSPLGFILEGPSVKQLAPLVHLLLVLMDHPEEGVRGRAAWTLGRLFKLVGAHRIVRNEVVVLDRIMKLLIERSKDVPEVSVEVHGALYFLARGYGEDAKSRSKSNSCELSPFVKPLIDALLCASDLARETPFCLLPSPYKALSEIVRVSDTGDLQVRQAVIGLMSHIMRRFNIVLNGHGAVSSVQRKNQLEVLLCGLVEVLIHKLGSTLKGSAKCVLMLLCPLLTRESTSARNGAALAIGALAHAIGADFGQHMPTVLQYFSVKRLSPLYLEVICDICHVLGKEGKEEEVVPCFDHIMEVLYQGMGELTLQPPILSSVGQIALAIGEKFEKYLPPVMEKLIVMEEVAQLDQDPLGDHSNKVREAISKAYHGILGGITDPKSGFKVGMALLDFTEKERKRR</sequence>
<evidence type="ECO:0000256" key="2">
    <source>
        <dbReference type="ARBA" id="ARBA00004496"/>
    </source>
</evidence>
<proteinExistence type="predicted"/>
<keyword evidence="11" id="KW-1185">Reference proteome</keyword>
<evidence type="ECO:0000256" key="6">
    <source>
        <dbReference type="ARBA" id="ARBA00022927"/>
    </source>
</evidence>
<reference evidence="10 11" key="1">
    <citation type="submission" date="2017-09" db="EMBL/GenBank/DDBJ databases">
        <authorList>
            <consortium name="International Durum Wheat Genome Sequencing Consortium (IDWGSC)"/>
            <person name="Milanesi L."/>
        </authorList>
    </citation>
    <scope>NUCLEOTIDE SEQUENCE [LARGE SCALE GENOMIC DNA]</scope>
    <source>
        <strain evidence="11">cv. Svevo</strain>
    </source>
</reference>
<dbReference type="InterPro" id="IPR001494">
    <property type="entry name" value="Importin-beta_N"/>
</dbReference>
<dbReference type="PANTHER" id="PTHR10527">
    <property type="entry name" value="IMPORTIN BETA"/>
    <property type="match status" value="1"/>
</dbReference>
<evidence type="ECO:0000256" key="3">
    <source>
        <dbReference type="ARBA" id="ARBA00022448"/>
    </source>
</evidence>
<evidence type="ECO:0000256" key="1">
    <source>
        <dbReference type="ARBA" id="ARBA00004123"/>
    </source>
</evidence>
<dbReference type="Gene3D" id="1.25.10.10">
    <property type="entry name" value="Leucine-rich Repeat Variant"/>
    <property type="match status" value="1"/>
</dbReference>
<dbReference type="Gramene" id="TRITD2Bv1G228230.2">
    <property type="protein sequence ID" value="TRITD2Bv1G228230.2"/>
    <property type="gene ID" value="TRITD2Bv1G228230"/>
</dbReference>
<keyword evidence="6" id="KW-0653">Protein transport</keyword>
<evidence type="ECO:0000313" key="11">
    <source>
        <dbReference type="Proteomes" id="UP000324705"/>
    </source>
</evidence>
<keyword evidence="7" id="KW-0539">Nucleus</keyword>
<name>A0A9R1PZE2_TRITD</name>
<evidence type="ECO:0000256" key="5">
    <source>
        <dbReference type="ARBA" id="ARBA00022737"/>
    </source>
</evidence>
<accession>A0A9R1PZE2</accession>
<comment type="subcellular location">
    <subcellularLocation>
        <location evidence="2">Cytoplasm</location>
    </subcellularLocation>
    <subcellularLocation>
        <location evidence="1">Nucleus</location>
    </subcellularLocation>
</comment>
<gene>
    <name evidence="10" type="ORF">TRITD_2Bv1G228230</name>
</gene>
<evidence type="ECO:0000256" key="4">
    <source>
        <dbReference type="ARBA" id="ARBA00022490"/>
    </source>
</evidence>
<dbReference type="GO" id="GO:0005737">
    <property type="term" value="C:cytoplasm"/>
    <property type="evidence" value="ECO:0007669"/>
    <property type="project" value="UniProtKB-SubCell"/>
</dbReference>
<dbReference type="EMBL" id="LT934114">
    <property type="protein sequence ID" value="VAH52363.1"/>
    <property type="molecule type" value="Genomic_DNA"/>
</dbReference>
<keyword evidence="5" id="KW-0677">Repeat</keyword>
<dbReference type="Pfam" id="PF25574">
    <property type="entry name" value="TPR_IMB1"/>
    <property type="match status" value="1"/>
</dbReference>
<dbReference type="InterPro" id="IPR011989">
    <property type="entry name" value="ARM-like"/>
</dbReference>
<feature type="compositionally biased region" description="Acidic residues" evidence="8">
    <location>
        <begin position="278"/>
        <end position="302"/>
    </location>
</feature>
<organism evidence="10 11">
    <name type="scientific">Triticum turgidum subsp. durum</name>
    <name type="common">Durum wheat</name>
    <name type="synonym">Triticum durum</name>
    <dbReference type="NCBI Taxonomy" id="4567"/>
    <lineage>
        <taxon>Eukaryota</taxon>
        <taxon>Viridiplantae</taxon>
        <taxon>Streptophyta</taxon>
        <taxon>Embryophyta</taxon>
        <taxon>Tracheophyta</taxon>
        <taxon>Spermatophyta</taxon>
        <taxon>Magnoliopsida</taxon>
        <taxon>Liliopsida</taxon>
        <taxon>Poales</taxon>
        <taxon>Poaceae</taxon>
        <taxon>BOP clade</taxon>
        <taxon>Pooideae</taxon>
        <taxon>Triticodae</taxon>
        <taxon>Triticeae</taxon>
        <taxon>Triticinae</taxon>
        <taxon>Triticum</taxon>
    </lineage>
</organism>
<keyword evidence="4" id="KW-0963">Cytoplasm</keyword>
<dbReference type="GO" id="GO:0006606">
    <property type="term" value="P:protein import into nucleus"/>
    <property type="evidence" value="ECO:0007669"/>
    <property type="project" value="InterPro"/>
</dbReference>
<evidence type="ECO:0000313" key="10">
    <source>
        <dbReference type="EMBL" id="VAH52363.1"/>
    </source>
</evidence>
<dbReference type="InterPro" id="IPR040122">
    <property type="entry name" value="Importin_beta"/>
</dbReference>
<evidence type="ECO:0000256" key="8">
    <source>
        <dbReference type="SAM" id="MobiDB-lite"/>
    </source>
</evidence>
<keyword evidence="3" id="KW-0813">Transport</keyword>
<dbReference type="InterPro" id="IPR016024">
    <property type="entry name" value="ARM-type_fold"/>
</dbReference>
<protein>
    <recommendedName>
        <fullName evidence="9">Importin N-terminal domain-containing protein</fullName>
    </recommendedName>
</protein>
<dbReference type="AlphaFoldDB" id="A0A9R1PZE2"/>
<dbReference type="Proteomes" id="UP000324705">
    <property type="component" value="Chromosome 2B"/>
</dbReference>
<evidence type="ECO:0000256" key="7">
    <source>
        <dbReference type="ARBA" id="ARBA00023242"/>
    </source>
</evidence>
<dbReference type="GO" id="GO:0031267">
    <property type="term" value="F:small GTPase binding"/>
    <property type="evidence" value="ECO:0007669"/>
    <property type="project" value="InterPro"/>
</dbReference>
<evidence type="ECO:0000259" key="9">
    <source>
        <dbReference type="PROSITE" id="PS50166"/>
    </source>
</evidence>
<dbReference type="SUPFAM" id="SSF48371">
    <property type="entry name" value="ARM repeat"/>
    <property type="match status" value="1"/>
</dbReference>
<dbReference type="InterPro" id="IPR057672">
    <property type="entry name" value="TPR_IPO4/5"/>
</dbReference>
<dbReference type="Pfam" id="PF25780">
    <property type="entry name" value="TPR_IPO5"/>
    <property type="match status" value="1"/>
</dbReference>